<dbReference type="Proteomes" id="UP000022910">
    <property type="component" value="Unassembled WGS sequence"/>
</dbReference>
<gene>
    <name evidence="2" type="ORF">RirG_012440</name>
</gene>
<keyword evidence="3" id="KW-1185">Reference proteome</keyword>
<name>A0A015KAF6_RHIIW</name>
<sequence>MTDNTDCNNVISSSEKKGLLETLGKDIEIIKKRLCVITQEKESFKRRCTELEKKNRELSYRNVELQKRLDNFVKESE</sequence>
<comment type="caution">
    <text evidence="2">The sequence shown here is derived from an EMBL/GenBank/DDBJ whole genome shotgun (WGS) entry which is preliminary data.</text>
</comment>
<dbReference type="EMBL" id="JEMT01008690">
    <property type="protein sequence ID" value="EXX78742.1"/>
    <property type="molecule type" value="Genomic_DNA"/>
</dbReference>
<evidence type="ECO:0000313" key="2">
    <source>
        <dbReference type="EMBL" id="EXX78742.1"/>
    </source>
</evidence>
<keyword evidence="1" id="KW-0175">Coiled coil</keyword>
<reference evidence="2 3" key="1">
    <citation type="submission" date="2014-02" db="EMBL/GenBank/DDBJ databases">
        <title>Single nucleus genome sequencing reveals high similarity among nuclei of an endomycorrhizal fungus.</title>
        <authorList>
            <person name="Lin K."/>
            <person name="Geurts R."/>
            <person name="Zhang Z."/>
            <person name="Limpens E."/>
            <person name="Saunders D.G."/>
            <person name="Mu D."/>
            <person name="Pang E."/>
            <person name="Cao H."/>
            <person name="Cha H."/>
            <person name="Lin T."/>
            <person name="Zhou Q."/>
            <person name="Shang Y."/>
            <person name="Li Y."/>
            <person name="Ivanov S."/>
            <person name="Sharma T."/>
            <person name="Velzen R.V."/>
            <person name="Ruijter N.D."/>
            <person name="Aanen D.K."/>
            <person name="Win J."/>
            <person name="Kamoun S."/>
            <person name="Bisseling T."/>
            <person name="Huang S."/>
        </authorList>
    </citation>
    <scope>NUCLEOTIDE SEQUENCE [LARGE SCALE GENOMIC DNA]</scope>
    <source>
        <strain evidence="3">DAOM197198w</strain>
    </source>
</reference>
<evidence type="ECO:0000313" key="3">
    <source>
        <dbReference type="Proteomes" id="UP000022910"/>
    </source>
</evidence>
<dbReference type="AlphaFoldDB" id="A0A015KAF6"/>
<accession>A0A015KAF6</accession>
<organism evidence="2 3">
    <name type="scientific">Rhizophagus irregularis (strain DAOM 197198w)</name>
    <name type="common">Glomus intraradices</name>
    <dbReference type="NCBI Taxonomy" id="1432141"/>
    <lineage>
        <taxon>Eukaryota</taxon>
        <taxon>Fungi</taxon>
        <taxon>Fungi incertae sedis</taxon>
        <taxon>Mucoromycota</taxon>
        <taxon>Glomeromycotina</taxon>
        <taxon>Glomeromycetes</taxon>
        <taxon>Glomerales</taxon>
        <taxon>Glomeraceae</taxon>
        <taxon>Rhizophagus</taxon>
    </lineage>
</organism>
<feature type="coiled-coil region" evidence="1">
    <location>
        <begin position="41"/>
        <end position="75"/>
    </location>
</feature>
<protein>
    <submittedName>
        <fullName evidence="2">Uncharacterized protein</fullName>
    </submittedName>
</protein>
<proteinExistence type="predicted"/>
<dbReference type="HOGENOM" id="CLU_177189_0_0_1"/>
<evidence type="ECO:0000256" key="1">
    <source>
        <dbReference type="SAM" id="Coils"/>
    </source>
</evidence>